<reference evidence="2" key="1">
    <citation type="submission" date="2019-09" db="EMBL/GenBank/DDBJ databases">
        <authorList>
            <person name="Needham M D."/>
        </authorList>
    </citation>
    <scope>NUCLEOTIDE SEQUENCE</scope>
</reference>
<dbReference type="CDD" id="cd15457">
    <property type="entry name" value="NADAR"/>
    <property type="match status" value="1"/>
</dbReference>
<dbReference type="InterPro" id="IPR012816">
    <property type="entry name" value="NADAR"/>
</dbReference>
<evidence type="ECO:0000313" key="2">
    <source>
        <dbReference type="EMBL" id="VVU95401.1"/>
    </source>
</evidence>
<evidence type="ECO:0000259" key="1">
    <source>
        <dbReference type="Pfam" id="PF08719"/>
    </source>
</evidence>
<dbReference type="SUPFAM" id="SSF143990">
    <property type="entry name" value="YbiA-like"/>
    <property type="match status" value="1"/>
</dbReference>
<feature type="domain" description="NADAR" evidence="1">
    <location>
        <begin position="17"/>
        <end position="172"/>
    </location>
</feature>
<sequence length="176" mass="20596">MKDRYYPLLQMENYIFFCSHKKNLEGTEIFSQWYPSIFVDDEGVQYHHCEQYMMASKAKIFNDIVTYDLIMKEESPKRAKELGRKVKNFDSDIWNQNAFEIVKKGNLFKFTQNNELTKRLLVTDNKILVEAACYDPIWGIGLNKTQALNTPVSQWPGKNLLGKALTEVRTVIKNNN</sequence>
<dbReference type="AlphaFoldDB" id="A0A5E8CJE5"/>
<name>A0A5E8CJE5_9ZZZZ</name>
<gene>
    <name evidence="2" type="ORF">CPAV1605_1152</name>
</gene>
<dbReference type="Pfam" id="PF08719">
    <property type="entry name" value="NADAR"/>
    <property type="match status" value="1"/>
</dbReference>
<organism evidence="2">
    <name type="scientific">seawater metagenome</name>
    <dbReference type="NCBI Taxonomy" id="1561972"/>
    <lineage>
        <taxon>unclassified sequences</taxon>
        <taxon>metagenomes</taxon>
        <taxon>ecological metagenomes</taxon>
    </lineage>
</organism>
<dbReference type="Gene3D" id="1.10.357.40">
    <property type="entry name" value="YbiA-like"/>
    <property type="match status" value="1"/>
</dbReference>
<dbReference type="InterPro" id="IPR037238">
    <property type="entry name" value="YbiA-like_sf"/>
</dbReference>
<protein>
    <recommendedName>
        <fullName evidence="1">NADAR domain-containing protein</fullName>
    </recommendedName>
</protein>
<accession>A0A5E8CJE5</accession>
<dbReference type="NCBIfam" id="TIGR02464">
    <property type="entry name" value="ribofla_fusion"/>
    <property type="match status" value="1"/>
</dbReference>
<dbReference type="EMBL" id="CABVLZ010000004">
    <property type="protein sequence ID" value="VVU95401.1"/>
    <property type="molecule type" value="Genomic_DNA"/>
</dbReference>
<proteinExistence type="predicted"/>